<accession>A0AAP3E9C4</accession>
<keyword evidence="2" id="KW-1185">Reference proteome</keyword>
<evidence type="ECO:0008006" key="3">
    <source>
        <dbReference type="Google" id="ProtNLM"/>
    </source>
</evidence>
<dbReference type="AlphaFoldDB" id="A0AAP3E9C4"/>
<proteinExistence type="predicted"/>
<evidence type="ECO:0000313" key="1">
    <source>
        <dbReference type="EMBL" id="MCU4753999.1"/>
    </source>
</evidence>
<sequence length="348" mass="39141">MSATTNSASGVAVEPEKTQEIAEGAFTVPPSIKTDERWICFRIEERQDKTAKVPYNPSTPTQMYRCDPTDPEVAVTFDGAMDTVDRSRMVHGDDGLDGVGLQIRDGLVGVDLDDCVEQIDGEYRIDDWAYELIDAIDSFTEISPSSTGIHILVEAELDPSYKNKCDEIGVEIYDSNRFFTFTGRHVSGTPTSIESEVPGLVAAYQHTYLEEMDVPEDTTTHCANSDVQRSGEWGTFPGTVDYDELTDQEQQIVDAGCKYDDDFELLYNDAESAWNHPTKWAGGDKSRCDMSLISKICYWNFEADMIEFELDRTGIERVFMSGAIANRVKTQSRPDYVRYSIEKKLSEY</sequence>
<comment type="caution">
    <text evidence="1">The sequence shown here is derived from an EMBL/GenBank/DDBJ whole genome shotgun (WGS) entry which is preliminary data.</text>
</comment>
<gene>
    <name evidence="1" type="ORF">OB919_18785</name>
</gene>
<protein>
    <recommendedName>
        <fullName evidence="3">DNA primase/polymerase bifunctional N-terminal domain-containing protein</fullName>
    </recommendedName>
</protein>
<dbReference type="EMBL" id="JAOPJZ010000027">
    <property type="protein sequence ID" value="MCU4753999.1"/>
    <property type="molecule type" value="Genomic_DNA"/>
</dbReference>
<organism evidence="1 2">
    <name type="scientific">Natronosalvus hydrolyticus</name>
    <dbReference type="NCBI Taxonomy" id="2979988"/>
    <lineage>
        <taxon>Archaea</taxon>
        <taxon>Methanobacteriati</taxon>
        <taxon>Methanobacteriota</taxon>
        <taxon>Stenosarchaea group</taxon>
        <taxon>Halobacteria</taxon>
        <taxon>Halobacteriales</taxon>
        <taxon>Natrialbaceae</taxon>
        <taxon>Natronosalvus</taxon>
    </lineage>
</organism>
<dbReference type="Proteomes" id="UP001321047">
    <property type="component" value="Unassembled WGS sequence"/>
</dbReference>
<reference evidence="1 2" key="1">
    <citation type="submission" date="2022-09" db="EMBL/GenBank/DDBJ databases">
        <title>Enrichment on poylsaccharides allowed isolation of novel metabolic and taxonomic groups of Haloarchaea.</title>
        <authorList>
            <person name="Sorokin D.Y."/>
            <person name="Elcheninov A.G."/>
            <person name="Khizhniak T.V."/>
            <person name="Kolganova T.V."/>
            <person name="Kublanov I.V."/>
        </authorList>
    </citation>
    <scope>NUCLEOTIDE SEQUENCE [LARGE SCALE GENOMIC DNA]</scope>
    <source>
        <strain evidence="1 2">AArc-curdl1</strain>
    </source>
</reference>
<name>A0AAP3E9C4_9EURY</name>
<dbReference type="RefSeq" id="WP_342810304.1">
    <property type="nucleotide sequence ID" value="NZ_JAOPJZ010000027.1"/>
</dbReference>
<evidence type="ECO:0000313" key="2">
    <source>
        <dbReference type="Proteomes" id="UP001321047"/>
    </source>
</evidence>